<dbReference type="Proteomes" id="UP000672032">
    <property type="component" value="Chromosome 6"/>
</dbReference>
<feature type="compositionally biased region" description="Polar residues" evidence="1">
    <location>
        <begin position="185"/>
        <end position="195"/>
    </location>
</feature>
<feature type="region of interest" description="Disordered" evidence="1">
    <location>
        <begin position="131"/>
        <end position="200"/>
    </location>
</feature>
<dbReference type="AlphaFoldDB" id="A0A8A3PKU1"/>
<dbReference type="OrthoDB" id="3541652at2759"/>
<evidence type="ECO:0000313" key="2">
    <source>
        <dbReference type="EMBL" id="QSZ36027.1"/>
    </source>
</evidence>
<evidence type="ECO:0000256" key="1">
    <source>
        <dbReference type="SAM" id="MobiDB-lite"/>
    </source>
</evidence>
<name>A0A8A3PKU1_9HELO</name>
<evidence type="ECO:0000313" key="3">
    <source>
        <dbReference type="Proteomes" id="UP000672032"/>
    </source>
</evidence>
<proteinExistence type="predicted"/>
<gene>
    <name evidence="2" type="ORF">DSL72_007151</name>
</gene>
<organism evidence="2 3">
    <name type="scientific">Monilinia vaccinii-corymbosi</name>
    <dbReference type="NCBI Taxonomy" id="61207"/>
    <lineage>
        <taxon>Eukaryota</taxon>
        <taxon>Fungi</taxon>
        <taxon>Dikarya</taxon>
        <taxon>Ascomycota</taxon>
        <taxon>Pezizomycotina</taxon>
        <taxon>Leotiomycetes</taxon>
        <taxon>Helotiales</taxon>
        <taxon>Sclerotiniaceae</taxon>
        <taxon>Monilinia</taxon>
    </lineage>
</organism>
<keyword evidence="3" id="KW-1185">Reference proteome</keyword>
<accession>A0A8A3PKU1</accession>
<reference evidence="2" key="1">
    <citation type="submission" date="2020-10" db="EMBL/GenBank/DDBJ databases">
        <title>Genome Sequence of Monilinia vaccinii-corymbosi Sheds Light on Mummy Berry Disease Infection of Blueberry and Mating Type.</title>
        <authorList>
            <person name="Yow A.G."/>
            <person name="Zhang Y."/>
            <person name="Bansal K."/>
            <person name="Eacker S.M."/>
            <person name="Sullivan S."/>
            <person name="Liachko I."/>
            <person name="Cubeta M.A."/>
            <person name="Rollins J.A."/>
            <person name="Ashrafi H."/>
        </authorList>
    </citation>
    <scope>NUCLEOTIDE SEQUENCE</scope>
    <source>
        <strain evidence="2">RL-1</strain>
    </source>
</reference>
<sequence>MSSYYEPTVVSNASCCSAAEEPIICPDFNCTYPYGSACQNCAREFDARAAAAAAREQEKEKAAARHGYGCDDDYDYDCGLEEESSEVPPPSPPSREAAVAQEAVERNHRRRRGDIAERVANVVEDLQAIFFFTPPPTPPPPQRAPPPPPRDPKPKTPNQQTTPKHSHTPDSTARAPLPSHAAASGSRSGNPTTRLTEGPRRMLDAWVDEVARNTRDAIARGILFAGGADDGDSEEAVHNAECPYCLGSMGHGAWRELHMIKCRYAHEEAQKLRKVKAVAARRRKLVG</sequence>
<feature type="region of interest" description="Disordered" evidence="1">
    <location>
        <begin position="79"/>
        <end position="112"/>
    </location>
</feature>
<feature type="compositionally biased region" description="Pro residues" evidence="1">
    <location>
        <begin position="133"/>
        <end position="149"/>
    </location>
</feature>
<dbReference type="EMBL" id="CP063410">
    <property type="protein sequence ID" value="QSZ36027.1"/>
    <property type="molecule type" value="Genomic_DNA"/>
</dbReference>
<protein>
    <submittedName>
        <fullName evidence="2">Uncharacterized protein</fullName>
    </submittedName>
</protein>